<dbReference type="GO" id="GO:0047324">
    <property type="term" value="F:phosphoenolpyruvate-glycerone phosphotransferase activity"/>
    <property type="evidence" value="ECO:0007669"/>
    <property type="project" value="UniProtKB-EC"/>
</dbReference>
<proteinExistence type="predicted"/>
<dbReference type="STRING" id="1123307.GCA_000380065_01383"/>
<dbReference type="AlphaFoldDB" id="A0A380L2W5"/>
<evidence type="ECO:0000259" key="8">
    <source>
        <dbReference type="PROSITE" id="PS51481"/>
    </source>
</evidence>
<dbReference type="OrthoDB" id="9806345at2"/>
<dbReference type="FunFam" id="3.30.1180.20:FF:000002">
    <property type="entry name" value="Dihydroxyacetone kinase subunit DhaK"/>
    <property type="match status" value="1"/>
</dbReference>
<evidence type="ECO:0000313" key="9">
    <source>
        <dbReference type="EMBL" id="SUN76890.1"/>
    </source>
</evidence>
<dbReference type="NCBIfam" id="TIGR02363">
    <property type="entry name" value="dhaK1"/>
    <property type="match status" value="1"/>
</dbReference>
<dbReference type="PANTHER" id="PTHR28629:SF4">
    <property type="entry name" value="TRIOKINASE_FMN CYCLASE"/>
    <property type="match status" value="1"/>
</dbReference>
<dbReference type="InterPro" id="IPR012736">
    <property type="entry name" value="DhaK_1"/>
</dbReference>
<dbReference type="FunFam" id="3.40.50.10440:FF:000001">
    <property type="entry name" value="Dihydroxyacetone kinase, DhaK subunit"/>
    <property type="match status" value="1"/>
</dbReference>
<keyword evidence="5 9" id="KW-0418">Kinase</keyword>
<sequence>MKKIINDPTAVVDEMLAGLSYMHDQLVYRVDGTDVIARRLPKTGKVGLVSGGGSGHEPSHAGFVGDGMLSAAVCGAVFTSPTPDQVLAAIKEADEGAGVFLIIKNYSGDIMNFEMAQDMAEMEGIEVASVVVDDDIAVEDSLYTQGRRGVAGTIFVHKILGNAARAGKSLAEIKELADRLVAQIHTVGLALSGATVPEVGKPGFELSDDEIEFGIGIHGEPGYRKEKMQPSHELAKELTEKLLSSFEAKAGEHFALLINGMGATPLMEQYVFANDVASLLKEAGVEVLYKKLGNYMTSIDMAGLSLTLLKLTDEEWLDALNSPVTTVAW</sequence>
<evidence type="ECO:0000256" key="6">
    <source>
        <dbReference type="ARBA" id="ARBA00022798"/>
    </source>
</evidence>
<dbReference type="RefSeq" id="WP_018372089.1">
    <property type="nucleotide sequence ID" value="NZ_UHFR01000005.1"/>
</dbReference>
<evidence type="ECO:0000256" key="7">
    <source>
        <dbReference type="ARBA" id="ARBA00046577"/>
    </source>
</evidence>
<dbReference type="SUPFAM" id="SSF82549">
    <property type="entry name" value="DAK1/DegV-like"/>
    <property type="match status" value="1"/>
</dbReference>
<keyword evidence="10" id="KW-1185">Reference proteome</keyword>
<dbReference type="Gene3D" id="3.40.50.10440">
    <property type="entry name" value="Dihydroxyacetone kinase, domain 1"/>
    <property type="match status" value="1"/>
</dbReference>
<dbReference type="Pfam" id="PF02733">
    <property type="entry name" value="Dak1"/>
    <property type="match status" value="1"/>
</dbReference>
<evidence type="ECO:0000313" key="10">
    <source>
        <dbReference type="Proteomes" id="UP000254634"/>
    </source>
</evidence>
<comment type="subunit">
    <text evidence="7">Homodimer. The dihydroxyacetone kinase complex is composed of a homodimer of DhaM, a homodimer of DhaK and the subunit DhaL.</text>
</comment>
<dbReference type="EC" id="2.7.1.121" evidence="3"/>
<comment type="catalytic activity">
    <reaction evidence="1">
        <text>dihydroxyacetone + phosphoenolpyruvate = dihydroxyacetone phosphate + pyruvate</text>
        <dbReference type="Rhea" id="RHEA:18381"/>
        <dbReference type="ChEBI" id="CHEBI:15361"/>
        <dbReference type="ChEBI" id="CHEBI:16016"/>
        <dbReference type="ChEBI" id="CHEBI:57642"/>
        <dbReference type="ChEBI" id="CHEBI:58702"/>
        <dbReference type="EC" id="2.7.1.121"/>
    </reaction>
</comment>
<dbReference type="Gene3D" id="3.30.1180.20">
    <property type="entry name" value="Dihydroxyacetone kinase, domain 2"/>
    <property type="match status" value="1"/>
</dbReference>
<accession>A0A380L2W5</accession>
<evidence type="ECO:0000256" key="3">
    <source>
        <dbReference type="ARBA" id="ARBA00012095"/>
    </source>
</evidence>
<gene>
    <name evidence="9" type="primary">dhaK</name>
    <name evidence="9" type="ORF">NCTC13765_01391</name>
</gene>
<evidence type="ECO:0000256" key="4">
    <source>
        <dbReference type="ARBA" id="ARBA00022679"/>
    </source>
</evidence>
<dbReference type="EMBL" id="UHFR01000005">
    <property type="protein sequence ID" value="SUN76890.1"/>
    <property type="molecule type" value="Genomic_DNA"/>
</dbReference>
<dbReference type="PANTHER" id="PTHR28629">
    <property type="entry name" value="TRIOKINASE/FMN CYCLASE"/>
    <property type="match status" value="1"/>
</dbReference>
<dbReference type="PROSITE" id="PS51481">
    <property type="entry name" value="DHAK"/>
    <property type="match status" value="1"/>
</dbReference>
<dbReference type="GO" id="GO:0004371">
    <property type="term" value="F:glycerone kinase activity"/>
    <property type="evidence" value="ECO:0007669"/>
    <property type="project" value="InterPro"/>
</dbReference>
<keyword evidence="6" id="KW-0319">Glycerol metabolism</keyword>
<evidence type="ECO:0000256" key="2">
    <source>
        <dbReference type="ARBA" id="ARBA00004745"/>
    </source>
</evidence>
<name>A0A380L2W5_9STRE</name>
<feature type="domain" description="DhaK" evidence="8">
    <location>
        <begin position="7"/>
        <end position="329"/>
    </location>
</feature>
<dbReference type="GO" id="GO:0005829">
    <property type="term" value="C:cytosol"/>
    <property type="evidence" value="ECO:0007669"/>
    <property type="project" value="TreeGrafter"/>
</dbReference>
<organism evidence="9 10">
    <name type="scientific">Streptococcus massiliensis</name>
    <dbReference type="NCBI Taxonomy" id="313439"/>
    <lineage>
        <taxon>Bacteria</taxon>
        <taxon>Bacillati</taxon>
        <taxon>Bacillota</taxon>
        <taxon>Bacilli</taxon>
        <taxon>Lactobacillales</taxon>
        <taxon>Streptococcaceae</taxon>
        <taxon>Streptococcus</taxon>
    </lineage>
</organism>
<evidence type="ECO:0000256" key="5">
    <source>
        <dbReference type="ARBA" id="ARBA00022777"/>
    </source>
</evidence>
<dbReference type="Proteomes" id="UP000254634">
    <property type="component" value="Unassembled WGS sequence"/>
</dbReference>
<comment type="pathway">
    <text evidence="2">Polyol metabolism; glycerol degradation.</text>
</comment>
<keyword evidence="4 9" id="KW-0808">Transferase</keyword>
<reference evidence="9" key="1">
    <citation type="submission" date="2018-06" db="EMBL/GenBank/DDBJ databases">
        <authorList>
            <consortium name="Pathogen Informatics"/>
            <person name="Doyle S."/>
        </authorList>
    </citation>
    <scope>NUCLEOTIDE SEQUENCE [LARGE SCALE GENOMIC DNA]</scope>
    <source>
        <strain evidence="9">NCTC13765</strain>
    </source>
</reference>
<protein>
    <recommendedName>
        <fullName evidence="3">phosphoenolpyruvate--glycerone phosphotransferase</fullName>
        <ecNumber evidence="3">2.7.1.121</ecNumber>
    </recommendedName>
</protein>
<evidence type="ECO:0000256" key="1">
    <source>
        <dbReference type="ARBA" id="ARBA00001113"/>
    </source>
</evidence>
<dbReference type="InterPro" id="IPR050861">
    <property type="entry name" value="Dihydroxyacetone_Kinase"/>
</dbReference>
<dbReference type="InterPro" id="IPR004006">
    <property type="entry name" value="DhaK_dom"/>
</dbReference>
<dbReference type="GO" id="GO:0019563">
    <property type="term" value="P:glycerol catabolic process"/>
    <property type="evidence" value="ECO:0007669"/>
    <property type="project" value="TreeGrafter"/>
</dbReference>